<dbReference type="GO" id="GO:0016020">
    <property type="term" value="C:membrane"/>
    <property type="evidence" value="ECO:0007669"/>
    <property type="project" value="UniProtKB-SubCell"/>
</dbReference>
<reference evidence="10 11" key="1">
    <citation type="submission" date="2020-01" db="EMBL/GenBank/DDBJ databases">
        <title>Genome analysis of Anaerocolumna sp. CBA3638.</title>
        <authorList>
            <person name="Kim J."/>
            <person name="Roh S.W."/>
        </authorList>
    </citation>
    <scope>NUCLEOTIDE SEQUENCE [LARGE SCALE GENOMIC DNA]</scope>
    <source>
        <strain evidence="10 11">CBA3638</strain>
    </source>
</reference>
<keyword evidence="11" id="KW-1185">Reference proteome</keyword>
<dbReference type="KEGG" id="anr:Ana3638_02800"/>
<dbReference type="AlphaFoldDB" id="A0A6P1THT3"/>
<comment type="similarity">
    <text evidence="2">Belongs to the cation diffusion facilitator (CDF) transporter (TC 2.A.4) family.</text>
</comment>
<evidence type="ECO:0000256" key="7">
    <source>
        <dbReference type="SAM" id="Phobius"/>
    </source>
</evidence>
<dbReference type="NCBIfam" id="TIGR01297">
    <property type="entry name" value="CDF"/>
    <property type="match status" value="1"/>
</dbReference>
<dbReference type="PANTHER" id="PTHR43840">
    <property type="entry name" value="MITOCHONDRIAL METAL TRANSPORTER 1-RELATED"/>
    <property type="match status" value="1"/>
</dbReference>
<dbReference type="InterPro" id="IPR002524">
    <property type="entry name" value="Cation_efflux"/>
</dbReference>
<evidence type="ECO:0000259" key="8">
    <source>
        <dbReference type="Pfam" id="PF01545"/>
    </source>
</evidence>
<evidence type="ECO:0000256" key="1">
    <source>
        <dbReference type="ARBA" id="ARBA00004141"/>
    </source>
</evidence>
<dbReference type="InterPro" id="IPR036837">
    <property type="entry name" value="Cation_efflux_CTD_sf"/>
</dbReference>
<gene>
    <name evidence="10" type="ORF">Ana3638_02800</name>
</gene>
<dbReference type="InterPro" id="IPR058533">
    <property type="entry name" value="Cation_efflux_TM"/>
</dbReference>
<dbReference type="FunFam" id="1.20.1510.10:FF:000006">
    <property type="entry name" value="Divalent cation efflux transporter"/>
    <property type="match status" value="1"/>
</dbReference>
<dbReference type="InterPro" id="IPR050291">
    <property type="entry name" value="CDF_Transporter"/>
</dbReference>
<keyword evidence="3" id="KW-0813">Transport</keyword>
<proteinExistence type="inferred from homology"/>
<evidence type="ECO:0000259" key="9">
    <source>
        <dbReference type="Pfam" id="PF16916"/>
    </source>
</evidence>
<name>A0A6P1THT3_9FIRM</name>
<evidence type="ECO:0000256" key="5">
    <source>
        <dbReference type="ARBA" id="ARBA00022989"/>
    </source>
</evidence>
<dbReference type="Pfam" id="PF01545">
    <property type="entry name" value="Cation_efflux"/>
    <property type="match status" value="1"/>
</dbReference>
<feature type="transmembrane region" description="Helical" evidence="7">
    <location>
        <begin position="24"/>
        <end position="47"/>
    </location>
</feature>
<evidence type="ECO:0000256" key="2">
    <source>
        <dbReference type="ARBA" id="ARBA00008114"/>
    </source>
</evidence>
<keyword evidence="4 7" id="KW-0812">Transmembrane</keyword>
<dbReference type="RefSeq" id="WP_161836693.1">
    <property type="nucleotide sequence ID" value="NZ_CP048000.1"/>
</dbReference>
<comment type="subcellular location">
    <subcellularLocation>
        <location evidence="1">Membrane</location>
        <topology evidence="1">Multi-pass membrane protein</topology>
    </subcellularLocation>
</comment>
<dbReference type="Pfam" id="PF16916">
    <property type="entry name" value="ZT_dimer"/>
    <property type="match status" value="1"/>
</dbReference>
<dbReference type="SUPFAM" id="SSF160240">
    <property type="entry name" value="Cation efflux protein cytoplasmic domain-like"/>
    <property type="match status" value="2"/>
</dbReference>
<keyword evidence="5 7" id="KW-1133">Transmembrane helix</keyword>
<feature type="transmembrane region" description="Helical" evidence="7">
    <location>
        <begin position="97"/>
        <end position="118"/>
    </location>
</feature>
<dbReference type="InterPro" id="IPR027469">
    <property type="entry name" value="Cation_efflux_TMD_sf"/>
</dbReference>
<keyword evidence="6 7" id="KW-0472">Membrane</keyword>
<dbReference type="GO" id="GO:0008324">
    <property type="term" value="F:monoatomic cation transmembrane transporter activity"/>
    <property type="evidence" value="ECO:0007669"/>
    <property type="project" value="InterPro"/>
</dbReference>
<evidence type="ECO:0000256" key="3">
    <source>
        <dbReference type="ARBA" id="ARBA00022448"/>
    </source>
</evidence>
<dbReference type="Gene3D" id="1.20.1510.10">
    <property type="entry name" value="Cation efflux protein transmembrane domain"/>
    <property type="match status" value="1"/>
</dbReference>
<feature type="domain" description="Cation efflux protein transmembrane" evidence="8">
    <location>
        <begin position="31"/>
        <end position="223"/>
    </location>
</feature>
<evidence type="ECO:0000313" key="11">
    <source>
        <dbReference type="Proteomes" id="UP000464314"/>
    </source>
</evidence>
<feature type="transmembrane region" description="Helical" evidence="7">
    <location>
        <begin position="171"/>
        <end position="191"/>
    </location>
</feature>
<sequence length="391" mass="43689">MTQLLVKLFVKDYTSTEKSKVRTAYGVLTSIVGIICNIILFGIKLVIGLIINSISVMADAFNNLSDAASSIIGLVGVKLAERPADKEHPFGHGRFEYIAAFAVSFLILQVGFTCFKSAFTKILHPEEVGFNWILVGILCISVLIKLWLSLFNRTLGKRINSNVMKATATDALGDVLITTTTIVSVIIGQLTGFMVDGWMGVIVSVFVILAGINIARETLEPLLGEAVDREVYEAITKKVEEYEGIIGSHDLIVHNYGPSHTMATIHAEVPNDVNLEEAHETIDRIERDVLREMGIFLVIHMDPIEINDQKVVEKKEVVIQVVKDLEPKSNIHDFRVVNGENHINLIFDLVVPFSYNEQQEQELLLKIEEALRKIDERYQIVITIENSYIAE</sequence>
<dbReference type="PANTHER" id="PTHR43840:SF50">
    <property type="entry name" value="MANGANESE EFFLUX SYSTEM PROTEIN MNES"/>
    <property type="match status" value="1"/>
</dbReference>
<feature type="domain" description="Cation efflux protein cytoplasmic" evidence="9">
    <location>
        <begin position="228"/>
        <end position="303"/>
    </location>
</feature>
<dbReference type="Proteomes" id="UP000464314">
    <property type="component" value="Chromosome"/>
</dbReference>
<organism evidence="10 11">
    <name type="scientific">Anaerocolumna sedimenticola</name>
    <dbReference type="NCBI Taxonomy" id="2696063"/>
    <lineage>
        <taxon>Bacteria</taxon>
        <taxon>Bacillati</taxon>
        <taxon>Bacillota</taxon>
        <taxon>Clostridia</taxon>
        <taxon>Lachnospirales</taxon>
        <taxon>Lachnospiraceae</taxon>
        <taxon>Anaerocolumna</taxon>
    </lineage>
</organism>
<accession>A0A6P1THT3</accession>
<dbReference type="InterPro" id="IPR027470">
    <property type="entry name" value="Cation_efflux_CTD"/>
</dbReference>
<evidence type="ECO:0000256" key="6">
    <source>
        <dbReference type="ARBA" id="ARBA00023136"/>
    </source>
</evidence>
<dbReference type="SUPFAM" id="SSF161111">
    <property type="entry name" value="Cation efflux protein transmembrane domain-like"/>
    <property type="match status" value="1"/>
</dbReference>
<feature type="transmembrane region" description="Helical" evidence="7">
    <location>
        <begin position="130"/>
        <end position="150"/>
    </location>
</feature>
<evidence type="ECO:0000313" key="10">
    <source>
        <dbReference type="EMBL" id="QHQ59857.1"/>
    </source>
</evidence>
<dbReference type="Gene3D" id="3.30.70.1350">
    <property type="entry name" value="Cation efflux protein, cytoplasmic domain"/>
    <property type="match status" value="1"/>
</dbReference>
<feature type="transmembrane region" description="Helical" evidence="7">
    <location>
        <begin position="197"/>
        <end position="215"/>
    </location>
</feature>
<evidence type="ECO:0000256" key="4">
    <source>
        <dbReference type="ARBA" id="ARBA00022692"/>
    </source>
</evidence>
<dbReference type="EMBL" id="CP048000">
    <property type="protein sequence ID" value="QHQ59857.1"/>
    <property type="molecule type" value="Genomic_DNA"/>
</dbReference>
<protein>
    <submittedName>
        <fullName evidence="10">Cation diffusion facilitator family transporter</fullName>
    </submittedName>
</protein>